<dbReference type="Pfam" id="PF11951">
    <property type="entry name" value="Fungal_trans_2"/>
    <property type="match status" value="1"/>
</dbReference>
<keyword evidence="3" id="KW-0805">Transcription regulation</keyword>
<organism evidence="8 9">
    <name type="scientific">Penicillium canescens</name>
    <dbReference type="NCBI Taxonomy" id="5083"/>
    <lineage>
        <taxon>Eukaryota</taxon>
        <taxon>Fungi</taxon>
        <taxon>Dikarya</taxon>
        <taxon>Ascomycota</taxon>
        <taxon>Pezizomycotina</taxon>
        <taxon>Eurotiomycetes</taxon>
        <taxon>Eurotiomycetidae</taxon>
        <taxon>Eurotiales</taxon>
        <taxon>Aspergillaceae</taxon>
        <taxon>Penicillium</taxon>
    </lineage>
</organism>
<dbReference type="AlphaFoldDB" id="A0AAD6IJR8"/>
<evidence type="ECO:0000256" key="3">
    <source>
        <dbReference type="ARBA" id="ARBA00023015"/>
    </source>
</evidence>
<protein>
    <recommendedName>
        <fullName evidence="7">Zn(2)-C6 fungal-type domain-containing protein</fullName>
    </recommendedName>
</protein>
<accession>A0AAD6IJR8</accession>
<sequence length="498" mass="57151">MRHVRCGEEKPNCMQCIKTGRKCDGYSNQSQKELRKKVTDPYFAWPTVSPDNRLVLVPGSREERKYIHTFCTQTSPALSGFFASEVWNRFLPQLSHREPTVRHAVAAVSAMYEQQYHPNASQGVSDNFALQQYTKAIQKFRQQLVNPRDSDYDCLLVTCLLFVCLEMLRSSHASVLDHIQGGMQILLRQQDEKTNQLKRDTIDQELCQSFRRLSIQLPLFGRSLIPFHPQTETALDPEQIPIFDNIAQARDSMTILMNRGLGLIRPIGIDRILPSEEVNQQQMHEQRILAQAFYNWNVAFTTMMQKPAKSVGILDSRAPLALQINYFISITWILSCLSRDESVYDQHFASFEASVDAAEKILTLSAQTANPSTPEIFSLDAEVVPAIYLAAMRCREPNIRRRAIAVLSNYPTKEGLWGQGERQYQIAKLILEIEERHYQHLPVEERIPRDSHRVYEALIFPTKGTYLDPCPVTIMMKPHGLQGPWATRVEYVELPKLK</sequence>
<keyword evidence="5" id="KW-0804">Transcription</keyword>
<dbReference type="GO" id="GO:0003677">
    <property type="term" value="F:DNA binding"/>
    <property type="evidence" value="ECO:0007669"/>
    <property type="project" value="UniProtKB-KW"/>
</dbReference>
<comment type="caution">
    <text evidence="8">The sequence shown here is derived from an EMBL/GenBank/DDBJ whole genome shotgun (WGS) entry which is preliminary data.</text>
</comment>
<dbReference type="InterPro" id="IPR021858">
    <property type="entry name" value="Fun_TF"/>
</dbReference>
<evidence type="ECO:0000259" key="7">
    <source>
        <dbReference type="Pfam" id="PF00172"/>
    </source>
</evidence>
<gene>
    <name evidence="8" type="ORF">N7460_002391</name>
</gene>
<dbReference type="EMBL" id="JAQJZL010000002">
    <property type="protein sequence ID" value="KAJ6051857.1"/>
    <property type="molecule type" value="Genomic_DNA"/>
</dbReference>
<dbReference type="InterPro" id="IPR001138">
    <property type="entry name" value="Zn2Cys6_DnaBD"/>
</dbReference>
<name>A0AAD6IJR8_PENCN</name>
<keyword evidence="4" id="KW-0238">DNA-binding</keyword>
<dbReference type="PANTHER" id="PTHR36206:SF4">
    <property type="entry name" value="HYPOTHETICAL CONSERVED PROTEIN (EUROFUNG)-RELATED"/>
    <property type="match status" value="1"/>
</dbReference>
<dbReference type="Pfam" id="PF00172">
    <property type="entry name" value="Zn_clus"/>
    <property type="match status" value="1"/>
</dbReference>
<keyword evidence="2" id="KW-0862">Zinc</keyword>
<reference evidence="8" key="2">
    <citation type="submission" date="2023-01" db="EMBL/GenBank/DDBJ databases">
        <authorList>
            <person name="Petersen C."/>
        </authorList>
    </citation>
    <scope>NUCLEOTIDE SEQUENCE</scope>
    <source>
        <strain evidence="8">IBT 15450</strain>
    </source>
</reference>
<dbReference type="Proteomes" id="UP001219568">
    <property type="component" value="Unassembled WGS sequence"/>
</dbReference>
<dbReference type="GO" id="GO:0008270">
    <property type="term" value="F:zinc ion binding"/>
    <property type="evidence" value="ECO:0007669"/>
    <property type="project" value="InterPro"/>
</dbReference>
<evidence type="ECO:0000313" key="8">
    <source>
        <dbReference type="EMBL" id="KAJ6051857.1"/>
    </source>
</evidence>
<evidence type="ECO:0000256" key="1">
    <source>
        <dbReference type="ARBA" id="ARBA00022723"/>
    </source>
</evidence>
<keyword evidence="6" id="KW-0539">Nucleus</keyword>
<proteinExistence type="predicted"/>
<evidence type="ECO:0000256" key="2">
    <source>
        <dbReference type="ARBA" id="ARBA00022833"/>
    </source>
</evidence>
<dbReference type="PANTHER" id="PTHR36206">
    <property type="entry name" value="ASPERCRYPTIN BIOSYNTHESIS CLUSTER-SPECIFIC TRANSCRIPTION REGULATOR ATNN-RELATED"/>
    <property type="match status" value="1"/>
</dbReference>
<evidence type="ECO:0000256" key="4">
    <source>
        <dbReference type="ARBA" id="ARBA00023125"/>
    </source>
</evidence>
<reference evidence="8" key="1">
    <citation type="journal article" date="2023" name="IMA Fungus">
        <title>Comparative genomic study of the Penicillium genus elucidates a diverse pangenome and 15 lateral gene transfer events.</title>
        <authorList>
            <person name="Petersen C."/>
            <person name="Sorensen T."/>
            <person name="Nielsen M.R."/>
            <person name="Sondergaard T.E."/>
            <person name="Sorensen J.L."/>
            <person name="Fitzpatrick D.A."/>
            <person name="Frisvad J.C."/>
            <person name="Nielsen K.L."/>
        </authorList>
    </citation>
    <scope>NUCLEOTIDE SEQUENCE</scope>
    <source>
        <strain evidence="8">IBT 15450</strain>
    </source>
</reference>
<dbReference type="GO" id="GO:0000981">
    <property type="term" value="F:DNA-binding transcription factor activity, RNA polymerase II-specific"/>
    <property type="evidence" value="ECO:0007669"/>
    <property type="project" value="InterPro"/>
</dbReference>
<dbReference type="InterPro" id="IPR052360">
    <property type="entry name" value="Transcr_Regulatory_Proteins"/>
</dbReference>
<evidence type="ECO:0000313" key="9">
    <source>
        <dbReference type="Proteomes" id="UP001219568"/>
    </source>
</evidence>
<keyword evidence="1" id="KW-0479">Metal-binding</keyword>
<keyword evidence="9" id="KW-1185">Reference proteome</keyword>
<dbReference type="CDD" id="cd00067">
    <property type="entry name" value="GAL4"/>
    <property type="match status" value="1"/>
</dbReference>
<evidence type="ECO:0000256" key="6">
    <source>
        <dbReference type="ARBA" id="ARBA00023242"/>
    </source>
</evidence>
<evidence type="ECO:0000256" key="5">
    <source>
        <dbReference type="ARBA" id="ARBA00023163"/>
    </source>
</evidence>
<feature type="domain" description="Zn(2)-C6 fungal-type" evidence="7">
    <location>
        <begin position="2"/>
        <end position="32"/>
    </location>
</feature>